<dbReference type="InterPro" id="IPR015797">
    <property type="entry name" value="NUDIX_hydrolase-like_dom_sf"/>
</dbReference>
<keyword evidence="3" id="KW-1185">Reference proteome</keyword>
<protein>
    <submittedName>
        <fullName evidence="2">NUDIX hydrolase</fullName>
    </submittedName>
</protein>
<evidence type="ECO:0000313" key="3">
    <source>
        <dbReference type="Proteomes" id="UP000608594"/>
    </source>
</evidence>
<gene>
    <name evidence="2" type="ORF">H4P12_06570</name>
</gene>
<dbReference type="InterPro" id="IPR000086">
    <property type="entry name" value="NUDIX_hydrolase_dom"/>
</dbReference>
<reference evidence="2" key="1">
    <citation type="submission" date="2020-08" db="EMBL/GenBank/DDBJ databases">
        <title>Paracoccus amoyensis sp. nov., isolated from the surface seawater at coast of Xiamen, Fujian.</title>
        <authorList>
            <person name="Lyu L."/>
        </authorList>
    </citation>
    <scope>NUCLEOTIDE SEQUENCE</scope>
    <source>
        <strain evidence="2">11-3</strain>
    </source>
</reference>
<accession>A0A926J5M6</accession>
<dbReference type="PROSITE" id="PS51462">
    <property type="entry name" value="NUDIX"/>
    <property type="match status" value="1"/>
</dbReference>
<dbReference type="GO" id="GO:0016787">
    <property type="term" value="F:hydrolase activity"/>
    <property type="evidence" value="ECO:0007669"/>
    <property type="project" value="UniProtKB-KW"/>
</dbReference>
<evidence type="ECO:0000259" key="1">
    <source>
        <dbReference type="PROSITE" id="PS51462"/>
    </source>
</evidence>
<dbReference type="Pfam" id="PF00293">
    <property type="entry name" value="NUDIX"/>
    <property type="match status" value="1"/>
</dbReference>
<dbReference type="EMBL" id="JACOQL010000002">
    <property type="protein sequence ID" value="MBC9246382.1"/>
    <property type="molecule type" value="Genomic_DNA"/>
</dbReference>
<evidence type="ECO:0000313" key="2">
    <source>
        <dbReference type="EMBL" id="MBC9246382.1"/>
    </source>
</evidence>
<sequence>MDHSPFNGAKLLLTQRGMMLTYLRDDFAHLPYPSHWDLPGGGREGHETPIECALRELDEEFSLNLSADRLTGREFPSAHQPGAVSWLFIGQLTRAEITTIQFGNEGQRWCMMPITDYLRHPQAIPHFQRWIRHVL</sequence>
<organism evidence="2 3">
    <name type="scientific">Paracoccus amoyensis</name>
    <dbReference type="NCBI Taxonomy" id="2760093"/>
    <lineage>
        <taxon>Bacteria</taxon>
        <taxon>Pseudomonadati</taxon>
        <taxon>Pseudomonadota</taxon>
        <taxon>Alphaproteobacteria</taxon>
        <taxon>Rhodobacterales</taxon>
        <taxon>Paracoccaceae</taxon>
        <taxon>Paracoccus</taxon>
    </lineage>
</organism>
<proteinExistence type="predicted"/>
<dbReference type="AlphaFoldDB" id="A0A926J5M6"/>
<feature type="domain" description="Nudix hydrolase" evidence="1">
    <location>
        <begin position="1"/>
        <end position="135"/>
    </location>
</feature>
<comment type="caution">
    <text evidence="2">The sequence shown here is derived from an EMBL/GenBank/DDBJ whole genome shotgun (WGS) entry which is preliminary data.</text>
</comment>
<name>A0A926J5M6_9RHOB</name>
<dbReference type="Gene3D" id="3.90.79.10">
    <property type="entry name" value="Nucleoside Triphosphate Pyrophosphohydrolase"/>
    <property type="match status" value="1"/>
</dbReference>
<dbReference type="RefSeq" id="WP_187792874.1">
    <property type="nucleotide sequence ID" value="NZ_JACOQL010000002.1"/>
</dbReference>
<dbReference type="SUPFAM" id="SSF55811">
    <property type="entry name" value="Nudix"/>
    <property type="match status" value="1"/>
</dbReference>
<keyword evidence="2" id="KW-0378">Hydrolase</keyword>
<dbReference type="Proteomes" id="UP000608594">
    <property type="component" value="Unassembled WGS sequence"/>
</dbReference>
<dbReference type="CDD" id="cd04682">
    <property type="entry name" value="NUDIX_Hydrolase"/>
    <property type="match status" value="1"/>
</dbReference>